<feature type="domain" description="TASOR pseudo-PARP" evidence="3">
    <location>
        <begin position="159"/>
        <end position="303"/>
    </location>
</feature>
<dbReference type="InParanoid" id="A0A6J2UYW2"/>
<feature type="region of interest" description="Disordered" evidence="2">
    <location>
        <begin position="842"/>
        <end position="896"/>
    </location>
</feature>
<dbReference type="GO" id="GO:0045814">
    <property type="term" value="P:negative regulation of gene expression, epigenetic"/>
    <property type="evidence" value="ECO:0007669"/>
    <property type="project" value="InterPro"/>
</dbReference>
<dbReference type="CDD" id="cd22569">
    <property type="entry name" value="TASOR_PBD"/>
    <property type="match status" value="1"/>
</dbReference>
<gene>
    <name evidence="7" type="primary">tasorb</name>
</gene>
<feature type="domain" description="TASOR alpha/beta" evidence="4">
    <location>
        <begin position="1180"/>
        <end position="1274"/>
    </location>
</feature>
<dbReference type="CTD" id="566775"/>
<dbReference type="Pfam" id="PF23314">
    <property type="entry name" value="TASOR_alpha-beta"/>
    <property type="match status" value="1"/>
</dbReference>
<evidence type="ECO:0000256" key="2">
    <source>
        <dbReference type="SAM" id="MobiDB-lite"/>
    </source>
</evidence>
<feature type="compositionally biased region" description="Polar residues" evidence="2">
    <location>
        <begin position="73"/>
        <end position="83"/>
    </location>
</feature>
<feature type="region of interest" description="Disordered" evidence="2">
    <location>
        <begin position="1653"/>
        <end position="1677"/>
    </location>
</feature>
<organism evidence="6 7">
    <name type="scientific">Chanos chanos</name>
    <name type="common">Milkfish</name>
    <name type="synonym">Mugil chanos</name>
    <dbReference type="NCBI Taxonomy" id="29144"/>
    <lineage>
        <taxon>Eukaryota</taxon>
        <taxon>Metazoa</taxon>
        <taxon>Chordata</taxon>
        <taxon>Craniata</taxon>
        <taxon>Vertebrata</taxon>
        <taxon>Euteleostomi</taxon>
        <taxon>Actinopterygii</taxon>
        <taxon>Neopterygii</taxon>
        <taxon>Teleostei</taxon>
        <taxon>Ostariophysi</taxon>
        <taxon>Gonorynchiformes</taxon>
        <taxon>Chanidae</taxon>
        <taxon>Chanos</taxon>
    </lineage>
</organism>
<dbReference type="GO" id="GO:0003682">
    <property type="term" value="F:chromatin binding"/>
    <property type="evidence" value="ECO:0007669"/>
    <property type="project" value="TreeGrafter"/>
</dbReference>
<feature type="compositionally biased region" description="Polar residues" evidence="2">
    <location>
        <begin position="31"/>
        <end position="46"/>
    </location>
</feature>
<dbReference type="OrthoDB" id="5960959at2759"/>
<evidence type="ECO:0000259" key="4">
    <source>
        <dbReference type="Pfam" id="PF23314"/>
    </source>
</evidence>
<dbReference type="RefSeq" id="XP_030624803.1">
    <property type="nucleotide sequence ID" value="XM_030768943.1"/>
</dbReference>
<feature type="region of interest" description="Disordered" evidence="2">
    <location>
        <begin position="1570"/>
        <end position="1604"/>
    </location>
</feature>
<dbReference type="GO" id="GO:0097355">
    <property type="term" value="P:protein localization to heterochromatin"/>
    <property type="evidence" value="ECO:0007669"/>
    <property type="project" value="TreeGrafter"/>
</dbReference>
<dbReference type="InterPro" id="IPR056243">
    <property type="entry name" value="TASOR_ab_dom"/>
</dbReference>
<feature type="compositionally biased region" description="Polar residues" evidence="2">
    <location>
        <begin position="631"/>
        <end position="654"/>
    </location>
</feature>
<feature type="region of interest" description="Disordered" evidence="2">
    <location>
        <begin position="1054"/>
        <end position="1103"/>
    </location>
</feature>
<feature type="compositionally biased region" description="Low complexity" evidence="2">
    <location>
        <begin position="842"/>
        <end position="853"/>
    </location>
</feature>
<feature type="region of interest" description="Disordered" evidence="2">
    <location>
        <begin position="1"/>
        <end position="96"/>
    </location>
</feature>
<feature type="compositionally biased region" description="Basic residues" evidence="2">
    <location>
        <begin position="1079"/>
        <end position="1089"/>
    </location>
</feature>
<dbReference type="FunCoup" id="A0A6J2UYW2">
    <property type="interactions" value="1470"/>
</dbReference>
<feature type="compositionally biased region" description="Polar residues" evidence="2">
    <location>
        <begin position="1582"/>
        <end position="1604"/>
    </location>
</feature>
<dbReference type="InterPro" id="IPR046432">
    <property type="entry name" value="TASOR"/>
</dbReference>
<dbReference type="PANTHER" id="PTHR16207">
    <property type="entry name" value="SET DOMAIN-CONTAINING PROTEIN"/>
    <property type="match status" value="1"/>
</dbReference>
<proteinExistence type="inferred from homology"/>
<comment type="similarity">
    <text evidence="1">Belongs to the TASOR family.</text>
</comment>
<dbReference type="PANTHER" id="PTHR16207:SF1">
    <property type="entry name" value="PROTEIN TASOR"/>
    <property type="match status" value="1"/>
</dbReference>
<sequence length="1905" mass="206358">MAYISNQERTKDKESFKTGGLTAEDCESKKQLLSASTSATSKQNGDQAGCEDEQMSEQDASERRRSGPADLKNCSNSPSTFQRSTEELPRRNFQIPRKIKEKKGLVQQVPPDSREFEDIVKLLSSFYLDSSSRGSFTYTKVCLIHNELLEKEFVEKKRELKQAGRTDTELTESYGFLLPDKNKTQYICEKGLCVGHARINTLGNPVKGVYLSKYSDLLQINPFEVGASGDIIIFKIMKGRLKTIHDNMPKSNLEPSPKFDGHVSKNACKVTSRFSYRGFERTQQYFFEFAFEELRSRPRHVCPYAVVSFQYKGKESAAAALRIISTVHEGPRVRRKYTVWSGPLVNKGEELYQICIRSSSHPFLPYKLPEKLDISMKMHLEQIKRKIPSVLLSWDTYVGSNEVLKFGMYCSLFEVISRSKQGNSLSGLLHQLEREKIVLVKPLIDRGFLFLLSSSHLHSSNERRGRTDRGLQALFIFQEPRMVSRFMSRHPEEDSLASLEPKDPIIKHIDAFIPALHQALLRMRANPTKDLAAGVKRQAMDYLNLQEQGAGRPFHLPEYRSNLDERVCTQPPSRPKVLDSMLNSYLYGPSTFQLPVVKIQALVESSTVPGVTPPAGSEDYSPVSDWGGSDRQATASGKLSVAQSNGGAQRTRLSQGEYDKEKMEKLLRLIQLRKRTLGKEEGSGADREEEAWDPVGLKRTLEDEGAMNVSKYLRTDLLSNGEPGRVPLSGDHHDDGQSLSLSMVMDSMGIGDTDLRARVSQGNTSFNEAQLKLFKAFLNMVKTTSQGSNAQAAEFTGSLGPNQGREPSKPDNRCDLDLRTQLTEEDPVTQIRGSEVQTPCSLSSVDVYSPSSSIEQPTRPAEVSNQKRVARSAPITDQPSECDGGHNMELAGTPGKSVDDLLSQEFQCLCTEIQGLMESQQIYYISQPPLQPLDGRIDRLNFAFSPFVSRYVSPIPVQGHVNTLCEKMNRLIHSPSAPLEPAVVRSPAVVSTPAAPLATTPVPTQVHAPTPVCSGPSPISSPQNAPAPHCMSLSPAPNSVPLSAAALSTKLQTPVPKSLGPMSKSKAPTNPVVPVSKKQLPHHGKSHHGTVKETSQATTAGNLSDKTKVEKPKMMNAVNSPTCQSSVGNVTLPPIPPIPDPPPDPSLGGSTSAVGNSVIGQLKPDVSNVLCTLVEIMQMHTVMFYIELGDEVESQLCAEIKEYLKSLGNIECNPQTYLENNGQQKFMVIIQNEDIASHVHKIPALVSLKKLPTVYFAGVDSLDDVKNRTYNELFVSGGLVVSDESVLNPDFITLGKLQAFLKFLEEQSSPWKWKVHCKTQKRLKELSRMNSEALDLLNLLTAYQKKHLVEFLPYHECDTPLRQAPDLDCLVKLQAQHTQLRHIIFLTESHSQMSSQFSSSGIMTASMDEIMNSFHSLVSFISKTDGPTLPATVEEDECVQEEDMSIDSEDDTCVSAEPLTQRHDVLMDAMPPQPPPPQIEEFQPPLPNQPVLDPLLPSGSIPFPTQSSYPTDYGSLSHLSQYAATNQGSTTKSEIEDGLVNFGVNPHQSYLCSTSAQWSPYSNSSGYPMPSPYPTSSCPPSQGQEYAQQTSVQPLAQPSGTAAEGLSTQGINVAETAPAGNPLSISDSVGALGASAPPTGSVNKLVLCGSQDAQSKAIEPAPQPSPHPSSLSYSDPTAAPIPPVLGYSWGTGGGVQHSYAAGLGVGGYSGLSSAQTEGAGTLASAAGSGEGLWATGNECGTPNSQVGGSTPNTSTPGIPGHTGGGEKSSTPGSLTPSSQGSRTPVNSSTESQVACQAGAAPSRGGTPSRGLLPIPGAAVGSLCRGGVAGVGPHGNSSMYGSRGGISGTMDGSVRGGFRGRGIPPPPMRSRPFRGQIRGGSNCNWGYPPGRGGGGNQDYYSDYPYP</sequence>
<dbReference type="GeneID" id="115807790"/>
<feature type="compositionally biased region" description="Pro residues" evidence="2">
    <location>
        <begin position="1471"/>
        <end position="1488"/>
    </location>
</feature>
<protein>
    <submittedName>
        <fullName evidence="7">Protein TASOR</fullName>
    </submittedName>
</protein>
<keyword evidence="6" id="KW-1185">Reference proteome</keyword>
<feature type="compositionally biased region" description="Polar residues" evidence="2">
    <location>
        <begin position="1092"/>
        <end position="1103"/>
    </location>
</feature>
<feature type="region of interest" description="Disordered" evidence="2">
    <location>
        <begin position="793"/>
        <end position="814"/>
    </location>
</feature>
<evidence type="ECO:0000313" key="6">
    <source>
        <dbReference type="Proteomes" id="UP000504632"/>
    </source>
</evidence>
<feature type="compositionally biased region" description="Polar residues" evidence="2">
    <location>
        <begin position="1738"/>
        <end position="1756"/>
    </location>
</feature>
<accession>A0A6J2UYW2</accession>
<name>A0A6J2UYW2_CHACN</name>
<reference evidence="7" key="1">
    <citation type="submission" date="2025-08" db="UniProtKB">
        <authorList>
            <consortium name="RefSeq"/>
        </authorList>
    </citation>
    <scope>IDENTIFICATION</scope>
</reference>
<dbReference type="InterPro" id="IPR056242">
    <property type="entry name" value="PIN_TASOR"/>
</dbReference>
<feature type="region of interest" description="Disordered" evidence="2">
    <location>
        <begin position="1471"/>
        <end position="1509"/>
    </location>
</feature>
<feature type="region of interest" description="Disordered" evidence="2">
    <location>
        <begin position="608"/>
        <end position="654"/>
    </location>
</feature>
<evidence type="ECO:0000313" key="7">
    <source>
        <dbReference type="RefSeq" id="XP_030624803.1"/>
    </source>
</evidence>
<dbReference type="Pfam" id="PF12509">
    <property type="entry name" value="DUF3715"/>
    <property type="match status" value="1"/>
</dbReference>
<dbReference type="InterPro" id="IPR022188">
    <property type="entry name" value="TASOR_DUF3715"/>
</dbReference>
<dbReference type="Gene3D" id="3.90.228.10">
    <property type="match status" value="1"/>
</dbReference>
<feature type="compositionally biased region" description="Polar residues" evidence="2">
    <location>
        <begin position="1767"/>
        <end position="1794"/>
    </location>
</feature>
<feature type="compositionally biased region" description="Low complexity" evidence="2">
    <location>
        <begin position="1570"/>
        <end position="1581"/>
    </location>
</feature>
<evidence type="ECO:0000259" key="5">
    <source>
        <dbReference type="Pfam" id="PF24630"/>
    </source>
</evidence>
<dbReference type="Pfam" id="PF24630">
    <property type="entry name" value="PIN_TASOR"/>
    <property type="match status" value="1"/>
</dbReference>
<dbReference type="GO" id="GO:0005654">
    <property type="term" value="C:nucleoplasm"/>
    <property type="evidence" value="ECO:0007669"/>
    <property type="project" value="TreeGrafter"/>
</dbReference>
<evidence type="ECO:0000259" key="3">
    <source>
        <dbReference type="Pfam" id="PF12509"/>
    </source>
</evidence>
<feature type="region of interest" description="Disordered" evidence="2">
    <location>
        <begin position="1858"/>
        <end position="1905"/>
    </location>
</feature>
<evidence type="ECO:0000256" key="1">
    <source>
        <dbReference type="ARBA" id="ARBA00008058"/>
    </source>
</evidence>
<dbReference type="GO" id="GO:0000792">
    <property type="term" value="C:heterochromatin"/>
    <property type="evidence" value="ECO:0007669"/>
    <property type="project" value="TreeGrafter"/>
</dbReference>
<dbReference type="Proteomes" id="UP000504632">
    <property type="component" value="Chromosome 3"/>
</dbReference>
<feature type="region of interest" description="Disordered" evidence="2">
    <location>
        <begin position="1733"/>
        <end position="1811"/>
    </location>
</feature>
<feature type="domain" description="TASOR PIN" evidence="5">
    <location>
        <begin position="1278"/>
        <end position="1416"/>
    </location>
</feature>